<reference evidence="4" key="2">
    <citation type="submission" date="2017-09" db="EMBL/GenBank/DDBJ databases">
        <title>FDA dAtabase for Regulatory Grade micrObial Sequences (FDA-ARGOS): Supporting development and validation of Infectious Disease Dx tests.</title>
        <authorList>
            <person name="Goldberg B."/>
            <person name="Campos J."/>
            <person name="Tallon L."/>
            <person name="Sadzewicz L."/>
            <person name="Ott S."/>
            <person name="Zhao X."/>
            <person name="Nagaraj S."/>
            <person name="Vavikolanu K."/>
            <person name="Aluvathingal J."/>
            <person name="Nadendla S."/>
            <person name="Geyer C."/>
            <person name="Sichtig H."/>
        </authorList>
    </citation>
    <scope>NUCLEOTIDE SEQUENCE [LARGE SCALE GENOMIC DNA]</scope>
    <source>
        <strain evidence="4">FDAARGOS_370</strain>
    </source>
</reference>
<proteinExistence type="predicted"/>
<name>A0A2A7U3R4_EDWTA</name>
<evidence type="ECO:0000313" key="4">
    <source>
        <dbReference type="Proteomes" id="UP000219788"/>
    </source>
</evidence>
<dbReference type="RefSeq" id="WP_005285125.1">
    <property type="nucleotide sequence ID" value="NZ_AP028090.1"/>
</dbReference>
<reference evidence="2" key="1">
    <citation type="submission" date="2017-09" db="EMBL/GenBank/DDBJ databases">
        <title>FDA dAtabase for Regulatory Grade micrObial Sequences (FDA-ARGOS): Supporting development and validation of Infectious Disease Dx tests.</title>
        <authorList>
            <person name="Campos J."/>
            <person name="Goldberg B."/>
            <person name="Tallon L.J."/>
            <person name="Sadzewicz L."/>
            <person name="Ott S."/>
            <person name="Zhao X."/>
            <person name="Nagaraj S."/>
            <person name="Vavikolanu K."/>
            <person name="Aluvathingal J."/>
            <person name="Nadendla S."/>
            <person name="Geyer C."/>
            <person name="Nandy P."/>
            <person name="Hobson J."/>
            <person name="Sichtig H."/>
        </authorList>
    </citation>
    <scope>NUCLEOTIDE SEQUENCE</scope>
    <source>
        <strain evidence="2">FDAARGOS_370</strain>
    </source>
</reference>
<dbReference type="GeneID" id="93123856"/>
<evidence type="ECO:0000313" key="2">
    <source>
        <dbReference type="EMBL" id="PEH72959.1"/>
    </source>
</evidence>
<dbReference type="EMBL" id="PDDV01000012">
    <property type="protein sequence ID" value="PEH74087.1"/>
    <property type="molecule type" value="Genomic_DNA"/>
</dbReference>
<gene>
    <name evidence="3" type="ORF">CRM76_02335</name>
    <name evidence="2" type="ORF">CRM76_13970</name>
</gene>
<dbReference type="AlphaFoldDB" id="A0A2A7U3R4"/>
<dbReference type="EMBL" id="PDDV01000013">
    <property type="protein sequence ID" value="PEH72959.1"/>
    <property type="molecule type" value="Genomic_DNA"/>
</dbReference>
<sequence>MKQAVIVALGALLWSAALQAEVTLSTNGGAANVNQAGTAAVAAGGVDVVVPMPANGYNNGGTSVTCSRCCLYQDRYYSEGAVVATDGLLLQCQANPQVLSTNNLRWVVLKKG</sequence>
<protein>
    <submittedName>
        <fullName evidence="2">DUF1496 domain-containing protein</fullName>
    </submittedName>
</protein>
<keyword evidence="1" id="KW-0732">Signal</keyword>
<comment type="caution">
    <text evidence="2">The sequence shown here is derived from an EMBL/GenBank/DDBJ whole genome shotgun (WGS) entry which is preliminary data.</text>
</comment>
<dbReference type="InterPro" id="IPR009971">
    <property type="entry name" value="DUF1496"/>
</dbReference>
<organism evidence="2 4">
    <name type="scientific">Edwardsiella tarda</name>
    <dbReference type="NCBI Taxonomy" id="636"/>
    <lineage>
        <taxon>Bacteria</taxon>
        <taxon>Pseudomonadati</taxon>
        <taxon>Pseudomonadota</taxon>
        <taxon>Gammaproteobacteria</taxon>
        <taxon>Enterobacterales</taxon>
        <taxon>Hafniaceae</taxon>
        <taxon>Edwardsiella</taxon>
    </lineage>
</organism>
<accession>A0A2A7U3R4</accession>
<dbReference type="OrthoDB" id="6400575at2"/>
<feature type="chain" id="PRO_5011921149" evidence="1">
    <location>
        <begin position="21"/>
        <end position="112"/>
    </location>
</feature>
<dbReference type="STRING" id="636.AAW15_09400"/>
<dbReference type="Pfam" id="PF07383">
    <property type="entry name" value="DUF1496"/>
    <property type="match status" value="1"/>
</dbReference>
<dbReference type="Proteomes" id="UP000219788">
    <property type="component" value="Unassembled WGS sequence"/>
</dbReference>
<evidence type="ECO:0000256" key="1">
    <source>
        <dbReference type="SAM" id="SignalP"/>
    </source>
</evidence>
<feature type="signal peptide" evidence="1">
    <location>
        <begin position="1"/>
        <end position="20"/>
    </location>
</feature>
<evidence type="ECO:0000313" key="3">
    <source>
        <dbReference type="EMBL" id="PEH74087.1"/>
    </source>
</evidence>